<organism evidence="4 5">
    <name type="scientific">Ammonicoccus fulvus</name>
    <dbReference type="NCBI Taxonomy" id="3138240"/>
    <lineage>
        <taxon>Bacteria</taxon>
        <taxon>Bacillati</taxon>
        <taxon>Actinomycetota</taxon>
        <taxon>Actinomycetes</taxon>
        <taxon>Propionibacteriales</taxon>
        <taxon>Propionibacteriaceae</taxon>
        <taxon>Ammonicoccus</taxon>
    </lineage>
</organism>
<keyword evidence="5" id="KW-1185">Reference proteome</keyword>
<sequence>MADNTNTTDVLVVGAGPFGVTTALALARQGVRVRMISRAPWVANTPRAHITSQRTMEVLRDLGIEEKAKHVATPWDQMGDSLLAVSLTGPEIARMPAWGSGYARHGDYVKHSPCDYLDIPQDRIEPVLIDAAGQAGVTITYHTELVDFEVDDDGVTATLRHLISGAEETVRAAYLVGADGARSRVAEKIGLPFEGHVSRAGTLYTQFRADLSEYVAHRPSILHWFFNPDTGVGEIGLGLLRCTKPWHEWICGWGFLVEDGVPDVSDEEITERIRALVGVPDLEIEIFNRMVWYVNQQWATELSRGRVFCGGDATHRHPPSSGLGLNTCVQDAHNLAWKIAYAFKGYAGPGLLETYTPERAPVGKQIVLRANQSRLDYQAIRDCIDTSGDADPVTNAIANLNAPTEEGIALRAKLEDALQLKEHEWNAEGVEKNHRYVSDAVIPDPSAGEEVWADNIETHHQMTTRPGAKIPHAWLVGSDGHRLSTLDVVGDGRFTVVSGHAGVAWREAADGLGHEWLRTVLIGADAEARDPYHDWYRKREIHEAGALLVRPDGVVAWRMPDAVWELDQARELLVAALDQVLDRAATESDDSGAAA</sequence>
<protein>
    <submittedName>
        <fullName evidence="4">FAD-dependent monooxygenase</fullName>
    </submittedName>
</protein>
<name>A0ABZ3FKN4_9ACTN</name>
<dbReference type="PRINTS" id="PR00420">
    <property type="entry name" value="RNGMNOXGNASE"/>
</dbReference>
<keyword evidence="2" id="KW-0274">FAD</keyword>
<dbReference type="InterPro" id="IPR050641">
    <property type="entry name" value="RIFMO-like"/>
</dbReference>
<dbReference type="GO" id="GO:0004497">
    <property type="term" value="F:monooxygenase activity"/>
    <property type="evidence" value="ECO:0007669"/>
    <property type="project" value="UniProtKB-KW"/>
</dbReference>
<dbReference type="PANTHER" id="PTHR43004">
    <property type="entry name" value="TRK SYSTEM POTASSIUM UPTAKE PROTEIN"/>
    <property type="match status" value="1"/>
</dbReference>
<evidence type="ECO:0000313" key="4">
    <source>
        <dbReference type="EMBL" id="XAN05937.1"/>
    </source>
</evidence>
<dbReference type="Proteomes" id="UP001442841">
    <property type="component" value="Chromosome"/>
</dbReference>
<feature type="domain" description="FAD-binding" evidence="3">
    <location>
        <begin position="8"/>
        <end position="369"/>
    </location>
</feature>
<dbReference type="EMBL" id="CP154795">
    <property type="protein sequence ID" value="XAN05937.1"/>
    <property type="molecule type" value="Genomic_DNA"/>
</dbReference>
<dbReference type="InterPro" id="IPR002938">
    <property type="entry name" value="FAD-bd"/>
</dbReference>
<dbReference type="PANTHER" id="PTHR43004:SF8">
    <property type="entry name" value="FAD-BINDING DOMAIN-CONTAINING PROTEIN-RELATED"/>
    <property type="match status" value="1"/>
</dbReference>
<dbReference type="Gene3D" id="3.40.30.120">
    <property type="match status" value="1"/>
</dbReference>
<gene>
    <name evidence="4" type="ORF">AADG42_00965</name>
</gene>
<reference evidence="4 5" key="1">
    <citation type="submission" date="2024-04" db="EMBL/GenBank/DDBJ databases">
        <title>Isolation of an actinomycete strain from pig manure.</title>
        <authorList>
            <person name="Gong T."/>
            <person name="Yu Z."/>
            <person name="An M."/>
            <person name="Wei C."/>
            <person name="Yang W."/>
            <person name="Liu L."/>
        </authorList>
    </citation>
    <scope>NUCLEOTIDE SEQUENCE [LARGE SCALE GENOMIC DNA]</scope>
    <source>
        <strain evidence="4 5">ZF39</strain>
    </source>
</reference>
<dbReference type="RefSeq" id="WP_425307371.1">
    <property type="nucleotide sequence ID" value="NZ_CP154795.1"/>
</dbReference>
<dbReference type="Pfam" id="PF21274">
    <property type="entry name" value="Rng_hyd_C"/>
    <property type="match status" value="1"/>
</dbReference>
<keyword evidence="4" id="KW-0503">Monooxygenase</keyword>
<proteinExistence type="predicted"/>
<dbReference type="Pfam" id="PF01494">
    <property type="entry name" value="FAD_binding_3"/>
    <property type="match status" value="1"/>
</dbReference>
<evidence type="ECO:0000256" key="2">
    <source>
        <dbReference type="ARBA" id="ARBA00022827"/>
    </source>
</evidence>
<dbReference type="InterPro" id="IPR036188">
    <property type="entry name" value="FAD/NAD-bd_sf"/>
</dbReference>
<evidence type="ECO:0000256" key="1">
    <source>
        <dbReference type="ARBA" id="ARBA00022630"/>
    </source>
</evidence>
<dbReference type="Gene3D" id="3.50.50.60">
    <property type="entry name" value="FAD/NAD(P)-binding domain"/>
    <property type="match status" value="1"/>
</dbReference>
<keyword evidence="1" id="KW-0285">Flavoprotein</keyword>
<evidence type="ECO:0000259" key="3">
    <source>
        <dbReference type="Pfam" id="PF01494"/>
    </source>
</evidence>
<dbReference type="Gene3D" id="3.30.9.10">
    <property type="entry name" value="D-Amino Acid Oxidase, subunit A, domain 2"/>
    <property type="match status" value="1"/>
</dbReference>
<keyword evidence="4" id="KW-0560">Oxidoreductase</keyword>
<accession>A0ABZ3FKN4</accession>
<dbReference type="SUPFAM" id="SSF51905">
    <property type="entry name" value="FAD/NAD(P)-binding domain"/>
    <property type="match status" value="1"/>
</dbReference>
<evidence type="ECO:0000313" key="5">
    <source>
        <dbReference type="Proteomes" id="UP001442841"/>
    </source>
</evidence>